<evidence type="ECO:0000256" key="2">
    <source>
        <dbReference type="ARBA" id="ARBA00023015"/>
    </source>
</evidence>
<dbReference type="CDD" id="cd05466">
    <property type="entry name" value="PBP2_LTTR_substrate"/>
    <property type="match status" value="1"/>
</dbReference>
<dbReference type="PANTHER" id="PTHR30126">
    <property type="entry name" value="HTH-TYPE TRANSCRIPTIONAL REGULATOR"/>
    <property type="match status" value="1"/>
</dbReference>
<dbReference type="PRINTS" id="PR00039">
    <property type="entry name" value="HTHLYSR"/>
</dbReference>
<name>A0ABW2L8E2_9BACT</name>
<keyword evidence="2" id="KW-0805">Transcription regulation</keyword>
<feature type="domain" description="HTH lysR-type" evidence="5">
    <location>
        <begin position="6"/>
        <end position="63"/>
    </location>
</feature>
<evidence type="ECO:0000313" key="7">
    <source>
        <dbReference type="Proteomes" id="UP001596472"/>
    </source>
</evidence>
<dbReference type="PROSITE" id="PS50931">
    <property type="entry name" value="HTH_LYSR"/>
    <property type="match status" value="1"/>
</dbReference>
<dbReference type="Gene3D" id="3.40.190.10">
    <property type="entry name" value="Periplasmic binding protein-like II"/>
    <property type="match status" value="2"/>
</dbReference>
<evidence type="ECO:0000256" key="1">
    <source>
        <dbReference type="ARBA" id="ARBA00009437"/>
    </source>
</evidence>
<gene>
    <name evidence="6" type="ORF">ACFQY0_10205</name>
</gene>
<dbReference type="SUPFAM" id="SSF46785">
    <property type="entry name" value="Winged helix' DNA-binding domain"/>
    <property type="match status" value="1"/>
</dbReference>
<dbReference type="SUPFAM" id="SSF53850">
    <property type="entry name" value="Periplasmic binding protein-like II"/>
    <property type="match status" value="1"/>
</dbReference>
<dbReference type="Gene3D" id="1.10.10.10">
    <property type="entry name" value="Winged helix-like DNA-binding domain superfamily/Winged helix DNA-binding domain"/>
    <property type="match status" value="1"/>
</dbReference>
<comment type="caution">
    <text evidence="6">The sequence shown here is derived from an EMBL/GenBank/DDBJ whole genome shotgun (WGS) entry which is preliminary data.</text>
</comment>
<proteinExistence type="inferred from homology"/>
<comment type="similarity">
    <text evidence="1">Belongs to the LysR transcriptional regulatory family.</text>
</comment>
<dbReference type="PANTHER" id="PTHR30126:SF40">
    <property type="entry name" value="HTH-TYPE TRANSCRIPTIONAL REGULATOR GLTR"/>
    <property type="match status" value="1"/>
</dbReference>
<keyword evidence="3" id="KW-0238">DNA-binding</keyword>
<dbReference type="Pfam" id="PF00126">
    <property type="entry name" value="HTH_1"/>
    <property type="match status" value="1"/>
</dbReference>
<organism evidence="6 7">
    <name type="scientific">Haloferula chungangensis</name>
    <dbReference type="NCBI Taxonomy" id="1048331"/>
    <lineage>
        <taxon>Bacteria</taxon>
        <taxon>Pseudomonadati</taxon>
        <taxon>Verrucomicrobiota</taxon>
        <taxon>Verrucomicrobiia</taxon>
        <taxon>Verrucomicrobiales</taxon>
        <taxon>Verrucomicrobiaceae</taxon>
        <taxon>Haloferula</taxon>
    </lineage>
</organism>
<dbReference type="InterPro" id="IPR036390">
    <property type="entry name" value="WH_DNA-bd_sf"/>
</dbReference>
<sequence length="291" mass="31357">MPQPIPNLHHLELFYHVARAGGITAAVRTMPYGIQQPAISGQVAQLEAELGVRLFQRRPFTLTPAGRELYDFLAPFFGALPQMAERIAGKASKHLRMAAPATVIRDHLPQVLADIRKEQPELELSLIDAGQNRIFELLEQEEVDFAVAELEGRAPSGMKTEVLLSLPLVLLLPPGLAMPKAGLKALAEEAALVRTAEDTAIARLFAKGLNSKGIRWPARIEVNSIDLVHAYVAEGFGVGVSVPAPGVKFPKGVKAVELKGFPDLAIAGVWRGKLGPLASEVMAGLRKRAKG</sequence>
<reference evidence="7" key="1">
    <citation type="journal article" date="2019" name="Int. J. Syst. Evol. Microbiol.">
        <title>The Global Catalogue of Microorganisms (GCM) 10K type strain sequencing project: providing services to taxonomists for standard genome sequencing and annotation.</title>
        <authorList>
            <consortium name="The Broad Institute Genomics Platform"/>
            <consortium name="The Broad Institute Genome Sequencing Center for Infectious Disease"/>
            <person name="Wu L."/>
            <person name="Ma J."/>
        </authorList>
    </citation>
    <scope>NUCLEOTIDE SEQUENCE [LARGE SCALE GENOMIC DNA]</scope>
    <source>
        <strain evidence="7">CGMCC 4.1467</strain>
    </source>
</reference>
<dbReference type="InterPro" id="IPR005119">
    <property type="entry name" value="LysR_subst-bd"/>
</dbReference>
<dbReference type="Pfam" id="PF03466">
    <property type="entry name" value="LysR_substrate"/>
    <property type="match status" value="1"/>
</dbReference>
<keyword evidence="4" id="KW-0804">Transcription</keyword>
<keyword evidence="7" id="KW-1185">Reference proteome</keyword>
<evidence type="ECO:0000313" key="6">
    <source>
        <dbReference type="EMBL" id="MFC7337549.1"/>
    </source>
</evidence>
<accession>A0ABW2L8E2</accession>
<evidence type="ECO:0000256" key="3">
    <source>
        <dbReference type="ARBA" id="ARBA00023125"/>
    </source>
</evidence>
<evidence type="ECO:0000256" key="4">
    <source>
        <dbReference type="ARBA" id="ARBA00023163"/>
    </source>
</evidence>
<dbReference type="EMBL" id="JBHTBS010000004">
    <property type="protein sequence ID" value="MFC7337549.1"/>
    <property type="molecule type" value="Genomic_DNA"/>
</dbReference>
<dbReference type="Proteomes" id="UP001596472">
    <property type="component" value="Unassembled WGS sequence"/>
</dbReference>
<dbReference type="RefSeq" id="WP_379711934.1">
    <property type="nucleotide sequence ID" value="NZ_JBHTBS010000004.1"/>
</dbReference>
<evidence type="ECO:0000259" key="5">
    <source>
        <dbReference type="PROSITE" id="PS50931"/>
    </source>
</evidence>
<protein>
    <submittedName>
        <fullName evidence="6">LysR substrate-binding domain-containing protein</fullName>
    </submittedName>
</protein>
<dbReference type="InterPro" id="IPR000847">
    <property type="entry name" value="LysR_HTH_N"/>
</dbReference>
<dbReference type="InterPro" id="IPR036388">
    <property type="entry name" value="WH-like_DNA-bd_sf"/>
</dbReference>